<gene>
    <name evidence="1" type="ORF">SAMN05660841_01391</name>
</gene>
<dbReference type="Proteomes" id="UP000190150">
    <property type="component" value="Unassembled WGS sequence"/>
</dbReference>
<dbReference type="STRING" id="1513896.SAMN05660841_01391"/>
<name>A0A1T5CKG8_9SPHI</name>
<dbReference type="AlphaFoldDB" id="A0A1T5CKG8"/>
<keyword evidence="2" id="KW-1185">Reference proteome</keyword>
<protein>
    <submittedName>
        <fullName evidence="1">Uncharacterized protein</fullName>
    </submittedName>
</protein>
<dbReference type="EMBL" id="FUZF01000004">
    <property type="protein sequence ID" value="SKB59939.1"/>
    <property type="molecule type" value="Genomic_DNA"/>
</dbReference>
<accession>A0A1T5CKG8</accession>
<proteinExistence type="predicted"/>
<reference evidence="2" key="1">
    <citation type="submission" date="2017-02" db="EMBL/GenBank/DDBJ databases">
        <authorList>
            <person name="Varghese N."/>
            <person name="Submissions S."/>
        </authorList>
    </citation>
    <scope>NUCLEOTIDE SEQUENCE [LARGE SCALE GENOMIC DNA]</scope>
    <source>
        <strain evidence="2">DSM 24091</strain>
    </source>
</reference>
<evidence type="ECO:0000313" key="2">
    <source>
        <dbReference type="Proteomes" id="UP000190150"/>
    </source>
</evidence>
<sequence>MVPELGTCGKRILTLFLETLKNRKQKKVINTMDGESSIAELVTFATLSLPSNTQRTSDEVISLDCLIPNPEEACCVEFCLIDAFIGHEVRIKTIKIPTIRNMKANELLFMISKLLIKANLHKFTTIRNTIAFEYKIL</sequence>
<evidence type="ECO:0000313" key="1">
    <source>
        <dbReference type="EMBL" id="SKB59939.1"/>
    </source>
</evidence>
<organism evidence="1 2">
    <name type="scientific">Sphingobacterium nematocida</name>
    <dbReference type="NCBI Taxonomy" id="1513896"/>
    <lineage>
        <taxon>Bacteria</taxon>
        <taxon>Pseudomonadati</taxon>
        <taxon>Bacteroidota</taxon>
        <taxon>Sphingobacteriia</taxon>
        <taxon>Sphingobacteriales</taxon>
        <taxon>Sphingobacteriaceae</taxon>
        <taxon>Sphingobacterium</taxon>
    </lineage>
</organism>